<gene>
    <name evidence="1" type="ordered locus">Gbem_3583</name>
</gene>
<dbReference type="NCBIfam" id="NF045727">
    <property type="entry name" value="GSU3529_fam"/>
    <property type="match status" value="1"/>
</dbReference>
<evidence type="ECO:0000313" key="2">
    <source>
        <dbReference type="Proteomes" id="UP000008825"/>
    </source>
</evidence>
<dbReference type="AlphaFoldDB" id="B5ECV8"/>
<protein>
    <submittedName>
        <fullName evidence="1">Uncharacterized protein</fullName>
    </submittedName>
</protein>
<dbReference type="Proteomes" id="UP000008825">
    <property type="component" value="Chromosome"/>
</dbReference>
<reference evidence="1 2" key="2">
    <citation type="journal article" date="2010" name="BMC Genomics">
        <title>The genome of Geobacter bemidjiensis, exemplar for the subsurface clade of Geobacter species that predominate in Fe(III)-reducing subsurface environments.</title>
        <authorList>
            <person name="Aklujkar M."/>
            <person name="Young N.D."/>
            <person name="Holmes D."/>
            <person name="Chavan M."/>
            <person name="Risso C."/>
            <person name="Kiss H.E."/>
            <person name="Han C.S."/>
            <person name="Land M.L."/>
            <person name="Lovley D.R."/>
        </authorList>
    </citation>
    <scope>NUCLEOTIDE SEQUENCE [LARGE SCALE GENOMIC DNA]</scope>
    <source>
        <strain evidence="2">ATCC BAA-1014 / DSM 16622 / JCM 12645 / Bem</strain>
    </source>
</reference>
<dbReference type="STRING" id="404380.Gbem_3583"/>
<evidence type="ECO:0000313" key="1">
    <source>
        <dbReference type="EMBL" id="ACH40575.1"/>
    </source>
</evidence>
<accession>B5ECV8</accession>
<sequence length="83" mass="8978">MDLFEELKAAAAGRNEEGDFPDWLLAGVLEVANSPDLHSDHLGLVELLLAQVRDYDAYAGAGCFDASVTAGTIERTLRLMGQR</sequence>
<proteinExistence type="predicted"/>
<dbReference type="OrthoDB" id="9813688at2"/>
<name>B5ECV8_CITBB</name>
<keyword evidence="2" id="KW-1185">Reference proteome</keyword>
<dbReference type="EMBL" id="CP001124">
    <property type="protein sequence ID" value="ACH40575.1"/>
    <property type="molecule type" value="Genomic_DNA"/>
</dbReference>
<dbReference type="KEGG" id="gbm:Gbem_3583"/>
<organism evidence="1 2">
    <name type="scientific">Citrifermentans bemidjiense (strain ATCC BAA-1014 / DSM 16622 / JCM 12645 / Bem)</name>
    <name type="common">Geobacter bemidjiensis</name>
    <dbReference type="NCBI Taxonomy" id="404380"/>
    <lineage>
        <taxon>Bacteria</taxon>
        <taxon>Pseudomonadati</taxon>
        <taxon>Thermodesulfobacteriota</taxon>
        <taxon>Desulfuromonadia</taxon>
        <taxon>Geobacterales</taxon>
        <taxon>Geobacteraceae</taxon>
        <taxon>Citrifermentans</taxon>
    </lineage>
</organism>
<dbReference type="RefSeq" id="WP_012532012.1">
    <property type="nucleotide sequence ID" value="NC_011146.1"/>
</dbReference>
<dbReference type="HOGENOM" id="CLU_191331_0_0_7"/>
<reference evidence="1 2" key="1">
    <citation type="submission" date="2008-07" db="EMBL/GenBank/DDBJ databases">
        <title>Complete sequence of Geobacter bemidjiensis BEM.</title>
        <authorList>
            <consortium name="US DOE Joint Genome Institute"/>
            <person name="Lucas S."/>
            <person name="Copeland A."/>
            <person name="Lapidus A."/>
            <person name="Glavina del Rio T."/>
            <person name="Dalin E."/>
            <person name="Tice H."/>
            <person name="Bruce D."/>
            <person name="Goodwin L."/>
            <person name="Pitluck S."/>
            <person name="Kiss H."/>
            <person name="Brettin T."/>
            <person name="Detter J.C."/>
            <person name="Han C."/>
            <person name="Kuske C.R."/>
            <person name="Schmutz J."/>
            <person name="Larimer F."/>
            <person name="Land M."/>
            <person name="Hauser L."/>
            <person name="Kyrpides N."/>
            <person name="Lykidis A."/>
            <person name="Lovley D."/>
            <person name="Richardson P."/>
        </authorList>
    </citation>
    <scope>NUCLEOTIDE SEQUENCE [LARGE SCALE GENOMIC DNA]</scope>
    <source>
        <strain evidence="2">ATCC BAA-1014 / DSM 16622 / JCM 12645 / Bem</strain>
    </source>
</reference>